<dbReference type="STRING" id="631362.Thi970DRAFT_03488"/>
<evidence type="ECO:0000259" key="6">
    <source>
        <dbReference type="Pfam" id="PF03755"/>
    </source>
</evidence>
<dbReference type="InterPro" id="IPR013551">
    <property type="entry name" value="YicC-like_C"/>
</dbReference>
<dbReference type="Pfam" id="PF08340">
    <property type="entry name" value="YicC-like_C"/>
    <property type="match status" value="1"/>
</dbReference>
<dbReference type="eggNOG" id="COG1561">
    <property type="taxonomic scope" value="Bacteria"/>
</dbReference>
<comment type="cofactor">
    <cofactor evidence="1">
        <name>a divalent metal cation</name>
        <dbReference type="ChEBI" id="CHEBI:60240"/>
    </cofactor>
</comment>
<dbReference type="PANTHER" id="PTHR30636">
    <property type="entry name" value="UPF0701 PROTEIN YICC"/>
    <property type="match status" value="1"/>
</dbReference>
<dbReference type="GO" id="GO:0004521">
    <property type="term" value="F:RNA endonuclease activity"/>
    <property type="evidence" value="ECO:0007669"/>
    <property type="project" value="InterPro"/>
</dbReference>
<dbReference type="PANTHER" id="PTHR30636:SF3">
    <property type="entry name" value="UPF0701 PROTEIN YICC"/>
    <property type="match status" value="1"/>
</dbReference>
<proteinExistence type="inferred from homology"/>
<accession>H8Z7M9</accession>
<dbReference type="Proteomes" id="UP000002964">
    <property type="component" value="Unassembled WGS sequence"/>
</dbReference>
<feature type="domain" description="Endoribonuclease YicC-like N-terminal" evidence="6">
    <location>
        <begin position="13"/>
        <end position="168"/>
    </location>
</feature>
<evidence type="ECO:0000256" key="1">
    <source>
        <dbReference type="ARBA" id="ARBA00001968"/>
    </source>
</evidence>
<evidence type="ECO:0000256" key="2">
    <source>
        <dbReference type="ARBA" id="ARBA00022722"/>
    </source>
</evidence>
<dbReference type="InterPro" id="IPR005229">
    <property type="entry name" value="YicC/YloC-like"/>
</dbReference>
<dbReference type="AlphaFoldDB" id="H8Z7M9"/>
<organism evidence="8 9">
    <name type="scientific">Thiorhodovibrio frisius</name>
    <dbReference type="NCBI Taxonomy" id="631362"/>
    <lineage>
        <taxon>Bacteria</taxon>
        <taxon>Pseudomonadati</taxon>
        <taxon>Pseudomonadota</taxon>
        <taxon>Gammaproteobacteria</taxon>
        <taxon>Chromatiales</taxon>
        <taxon>Chromatiaceae</taxon>
        <taxon>Thiorhodovibrio</taxon>
    </lineage>
</organism>
<evidence type="ECO:0000256" key="5">
    <source>
        <dbReference type="ARBA" id="ARBA00035648"/>
    </source>
</evidence>
<evidence type="ECO:0000259" key="7">
    <source>
        <dbReference type="Pfam" id="PF08340"/>
    </source>
</evidence>
<evidence type="ECO:0000256" key="3">
    <source>
        <dbReference type="ARBA" id="ARBA00022759"/>
    </source>
</evidence>
<dbReference type="EMBL" id="JH603170">
    <property type="protein sequence ID" value="EIC19882.1"/>
    <property type="molecule type" value="Genomic_DNA"/>
</dbReference>
<keyword evidence="9" id="KW-1185">Reference proteome</keyword>
<reference evidence="8 9" key="2">
    <citation type="submission" date="2011-11" db="EMBL/GenBank/DDBJ databases">
        <authorList>
            <consortium name="US DOE Joint Genome Institute"/>
            <person name="Lucas S."/>
            <person name="Han J."/>
            <person name="Lapidus A."/>
            <person name="Cheng J.-F."/>
            <person name="Goodwin L."/>
            <person name="Pitluck S."/>
            <person name="Peters L."/>
            <person name="Ovchinnikova G."/>
            <person name="Zhang X."/>
            <person name="Detter J.C."/>
            <person name="Han C."/>
            <person name="Tapia R."/>
            <person name="Land M."/>
            <person name="Hauser L."/>
            <person name="Kyrpides N."/>
            <person name="Ivanova N."/>
            <person name="Pagani I."/>
            <person name="Vogl K."/>
            <person name="Liu Z."/>
            <person name="Overmann J."/>
            <person name="Frigaard N.-U."/>
            <person name="Bryant D."/>
            <person name="Woyke T."/>
        </authorList>
    </citation>
    <scope>NUCLEOTIDE SEQUENCE [LARGE SCALE GENOMIC DNA]</scope>
    <source>
        <strain evidence="8 9">970</strain>
    </source>
</reference>
<name>H8Z7M9_9GAMM</name>
<keyword evidence="2" id="KW-0540">Nuclease</keyword>
<dbReference type="GO" id="GO:0016787">
    <property type="term" value="F:hydrolase activity"/>
    <property type="evidence" value="ECO:0007669"/>
    <property type="project" value="UniProtKB-KW"/>
</dbReference>
<dbReference type="HOGENOM" id="CLU_076609_0_0_6"/>
<comment type="similarity">
    <text evidence="5">Belongs to the YicC/YloC family.</text>
</comment>
<evidence type="ECO:0000256" key="4">
    <source>
        <dbReference type="ARBA" id="ARBA00022801"/>
    </source>
</evidence>
<keyword evidence="3" id="KW-0255">Endonuclease</keyword>
<evidence type="ECO:0000313" key="9">
    <source>
        <dbReference type="Proteomes" id="UP000002964"/>
    </source>
</evidence>
<sequence>MPPKSQPQMPAMIKSMTAFARRQTGGASGELSWEIRSVNHRFLEPNLRLPEELRGLDPDVRERLSARLSRGKIDCTLRFVAPTGGGVELRINEPLLSQVLSAAERIAARMGDSRAPSTPSVMDLLRWPGMLEESEPDMDSLNTAARALFDDTLTELIAAREREGTRLRALIEQRSERLAALVAEARARMPQLLDEMRRRISGRLAEVRGELDPNRLEQEMVLLAQRCDVDEEMDRLSGHIEEVRRTLAGEGPVGRRLDFLMQELNREANTLGSKSSDATLTRIAVDMKVLIEQMREQIQNLE</sequence>
<reference evidence="9" key="1">
    <citation type="submission" date="2011-06" db="EMBL/GenBank/DDBJ databases">
        <authorList>
            <consortium name="US DOE Joint Genome Institute (JGI-PGF)"/>
            <person name="Lucas S."/>
            <person name="Han J."/>
            <person name="Lapidus A."/>
            <person name="Cheng J.-F."/>
            <person name="Goodwin L."/>
            <person name="Pitluck S."/>
            <person name="Peters L."/>
            <person name="Land M.L."/>
            <person name="Hauser L."/>
            <person name="Vogl K."/>
            <person name="Liu Z."/>
            <person name="Overmann J."/>
            <person name="Frigaard N.-U."/>
            <person name="Bryant D.A."/>
            <person name="Woyke T.J."/>
        </authorList>
    </citation>
    <scope>NUCLEOTIDE SEQUENCE [LARGE SCALE GENOMIC DNA]</scope>
    <source>
        <strain evidence="9">970</strain>
    </source>
</reference>
<evidence type="ECO:0000313" key="8">
    <source>
        <dbReference type="EMBL" id="EIC19882.1"/>
    </source>
</evidence>
<gene>
    <name evidence="8" type="ORF">Thi970DRAFT_03488</name>
</gene>
<feature type="domain" description="Endoribonuclease YicC-like C-terminal" evidence="7">
    <location>
        <begin position="187"/>
        <end position="302"/>
    </location>
</feature>
<keyword evidence="4" id="KW-0378">Hydrolase</keyword>
<protein>
    <submittedName>
        <fullName evidence="8">TIGR00255 family protein</fullName>
    </submittedName>
</protein>
<dbReference type="InterPro" id="IPR013527">
    <property type="entry name" value="YicC-like_N"/>
</dbReference>
<dbReference type="Pfam" id="PF03755">
    <property type="entry name" value="YicC-like_N"/>
    <property type="match status" value="1"/>
</dbReference>
<dbReference type="NCBIfam" id="TIGR00255">
    <property type="entry name" value="YicC/YloC family endoribonuclease"/>
    <property type="match status" value="1"/>
</dbReference>